<evidence type="ECO:0000313" key="2">
    <source>
        <dbReference type="Proteomes" id="UP000585474"/>
    </source>
</evidence>
<accession>A0A7J0FNF1</accession>
<reference evidence="1 2" key="1">
    <citation type="submission" date="2019-07" db="EMBL/GenBank/DDBJ databases">
        <title>De Novo Assembly of kiwifruit Actinidia rufa.</title>
        <authorList>
            <person name="Sugita-Konishi S."/>
            <person name="Sato K."/>
            <person name="Mori E."/>
            <person name="Abe Y."/>
            <person name="Kisaki G."/>
            <person name="Hamano K."/>
            <person name="Suezawa K."/>
            <person name="Otani M."/>
            <person name="Fukuda T."/>
            <person name="Manabe T."/>
            <person name="Gomi K."/>
            <person name="Tabuchi M."/>
            <person name="Akimitsu K."/>
            <person name="Kataoka I."/>
        </authorList>
    </citation>
    <scope>NUCLEOTIDE SEQUENCE [LARGE SCALE GENOMIC DNA]</scope>
    <source>
        <strain evidence="2">cv. Fuchu</strain>
    </source>
</reference>
<sequence>MEMFDRECPTVDCLEDIFMSSLQAGFRGHYIDLFHCLNGLSEMVRTIVYWEATMAFVSLEGNRLVQRLQCNASSRVDVNGQSVQADKKSEKRKKVLGKGTSVLMQFITDTLQRGVGEVDDPSALLEK</sequence>
<dbReference type="EMBL" id="BJWL01000013">
    <property type="protein sequence ID" value="GFZ00249.1"/>
    <property type="molecule type" value="Genomic_DNA"/>
</dbReference>
<comment type="caution">
    <text evidence="1">The sequence shown here is derived from an EMBL/GenBank/DDBJ whole genome shotgun (WGS) entry which is preliminary data.</text>
</comment>
<proteinExistence type="predicted"/>
<evidence type="ECO:0000313" key="1">
    <source>
        <dbReference type="EMBL" id="GFZ00249.1"/>
    </source>
</evidence>
<keyword evidence="2" id="KW-1185">Reference proteome</keyword>
<gene>
    <name evidence="1" type="ORF">Acr_13g0016480</name>
</gene>
<name>A0A7J0FNF1_9ERIC</name>
<protein>
    <submittedName>
        <fullName evidence="1">Class II aaRS and biotin synthetases superfamily protein</fullName>
    </submittedName>
</protein>
<dbReference type="Proteomes" id="UP000585474">
    <property type="component" value="Unassembled WGS sequence"/>
</dbReference>
<dbReference type="AlphaFoldDB" id="A0A7J0FNF1"/>
<organism evidence="1 2">
    <name type="scientific">Actinidia rufa</name>
    <dbReference type="NCBI Taxonomy" id="165716"/>
    <lineage>
        <taxon>Eukaryota</taxon>
        <taxon>Viridiplantae</taxon>
        <taxon>Streptophyta</taxon>
        <taxon>Embryophyta</taxon>
        <taxon>Tracheophyta</taxon>
        <taxon>Spermatophyta</taxon>
        <taxon>Magnoliopsida</taxon>
        <taxon>eudicotyledons</taxon>
        <taxon>Gunneridae</taxon>
        <taxon>Pentapetalae</taxon>
        <taxon>asterids</taxon>
        <taxon>Ericales</taxon>
        <taxon>Actinidiaceae</taxon>
        <taxon>Actinidia</taxon>
    </lineage>
</organism>